<proteinExistence type="predicted"/>
<dbReference type="OrthoDB" id="5399006at2759"/>
<dbReference type="STRING" id="47427.A0A2H3CME7"/>
<dbReference type="EMBL" id="KZ293716">
    <property type="protein sequence ID" value="PBK82544.1"/>
    <property type="molecule type" value="Genomic_DNA"/>
</dbReference>
<evidence type="ECO:0008006" key="3">
    <source>
        <dbReference type="Google" id="ProtNLM"/>
    </source>
</evidence>
<evidence type="ECO:0000313" key="1">
    <source>
        <dbReference type="EMBL" id="PBK82544.1"/>
    </source>
</evidence>
<name>A0A2H3CME7_ARMGA</name>
<reference evidence="2" key="1">
    <citation type="journal article" date="2017" name="Nat. Ecol. Evol.">
        <title>Genome expansion and lineage-specific genetic innovations in the forest pathogenic fungi Armillaria.</title>
        <authorList>
            <person name="Sipos G."/>
            <person name="Prasanna A.N."/>
            <person name="Walter M.C."/>
            <person name="O'Connor E."/>
            <person name="Balint B."/>
            <person name="Krizsan K."/>
            <person name="Kiss B."/>
            <person name="Hess J."/>
            <person name="Varga T."/>
            <person name="Slot J."/>
            <person name="Riley R."/>
            <person name="Boka B."/>
            <person name="Rigling D."/>
            <person name="Barry K."/>
            <person name="Lee J."/>
            <person name="Mihaltcheva S."/>
            <person name="LaButti K."/>
            <person name="Lipzen A."/>
            <person name="Waldron R."/>
            <person name="Moloney N.M."/>
            <person name="Sperisen C."/>
            <person name="Kredics L."/>
            <person name="Vagvoelgyi C."/>
            <person name="Patrignani A."/>
            <person name="Fitzpatrick D."/>
            <person name="Nagy I."/>
            <person name="Doyle S."/>
            <person name="Anderson J.B."/>
            <person name="Grigoriev I.V."/>
            <person name="Gueldener U."/>
            <person name="Muensterkoetter M."/>
            <person name="Nagy L.G."/>
        </authorList>
    </citation>
    <scope>NUCLEOTIDE SEQUENCE [LARGE SCALE GENOMIC DNA]</scope>
    <source>
        <strain evidence="2">Ar21-2</strain>
    </source>
</reference>
<accession>A0A2H3CME7</accession>
<dbReference type="PANTHER" id="PTHR43431">
    <property type="entry name" value="OXIDOREDUCTASE, SHORT CHAIN DEHYDROGENASE/REDUCTASE FAMILY (AFU_ORTHOLOGUE AFUA_5G14000)"/>
    <property type="match status" value="1"/>
</dbReference>
<evidence type="ECO:0000313" key="2">
    <source>
        <dbReference type="Proteomes" id="UP000217790"/>
    </source>
</evidence>
<dbReference type="InParanoid" id="A0A2H3CME7"/>
<dbReference type="PANTHER" id="PTHR43431:SF7">
    <property type="entry name" value="OXIDOREDUCTASE, SHORT CHAIN DEHYDROGENASE_REDUCTASE FAMILY (AFU_ORTHOLOGUE AFUA_5G14000)"/>
    <property type="match status" value="1"/>
</dbReference>
<dbReference type="InterPro" id="IPR036291">
    <property type="entry name" value="NAD(P)-bd_dom_sf"/>
</dbReference>
<sequence length="185" mass="19990">MMCAPVTVITGEQPSLSMSTAARLFAKYGYAIALIARGADILKVLSDETNTPAGLPPRSPSPRQPIRVALYNAGHGLCKPFLDISLEDVQAIAQANIEGAFASSKNVVTVFLDNEVYEDGATANVRGNIITSAFSARKHTFWALSQSLAKEFRKENRMKSSMGGTLTYLSRQRCNDPEAGTERSC</sequence>
<dbReference type="Gene3D" id="3.40.50.720">
    <property type="entry name" value="NAD(P)-binding Rossmann-like Domain"/>
    <property type="match status" value="1"/>
</dbReference>
<dbReference type="AlphaFoldDB" id="A0A2H3CME7"/>
<gene>
    <name evidence="1" type="ORF">ARMGADRAFT_1170919</name>
</gene>
<keyword evidence="2" id="KW-1185">Reference proteome</keyword>
<protein>
    <recommendedName>
        <fullName evidence="3">NAD(P)-binding protein</fullName>
    </recommendedName>
</protein>
<dbReference type="SUPFAM" id="SSF51735">
    <property type="entry name" value="NAD(P)-binding Rossmann-fold domains"/>
    <property type="match status" value="1"/>
</dbReference>
<organism evidence="1 2">
    <name type="scientific">Armillaria gallica</name>
    <name type="common">Bulbous honey fungus</name>
    <name type="synonym">Armillaria bulbosa</name>
    <dbReference type="NCBI Taxonomy" id="47427"/>
    <lineage>
        <taxon>Eukaryota</taxon>
        <taxon>Fungi</taxon>
        <taxon>Dikarya</taxon>
        <taxon>Basidiomycota</taxon>
        <taxon>Agaricomycotina</taxon>
        <taxon>Agaricomycetes</taxon>
        <taxon>Agaricomycetidae</taxon>
        <taxon>Agaricales</taxon>
        <taxon>Marasmiineae</taxon>
        <taxon>Physalacriaceae</taxon>
        <taxon>Armillaria</taxon>
    </lineage>
</organism>
<dbReference type="Proteomes" id="UP000217790">
    <property type="component" value="Unassembled WGS sequence"/>
</dbReference>